<gene>
    <name evidence="2" type="ordered locus">DVU_3244</name>
</gene>
<accession>Q725M5</accession>
<protein>
    <submittedName>
        <fullName evidence="2">Uncharacterized protein</fullName>
    </submittedName>
</protein>
<feature type="region of interest" description="Disordered" evidence="1">
    <location>
        <begin position="76"/>
        <end position="111"/>
    </location>
</feature>
<evidence type="ECO:0000256" key="1">
    <source>
        <dbReference type="SAM" id="MobiDB-lite"/>
    </source>
</evidence>
<dbReference type="KEGG" id="dvu:DVU_3244"/>
<dbReference type="EnsemblBacteria" id="AAS97714">
    <property type="protein sequence ID" value="AAS97714"/>
    <property type="gene ID" value="DVU_3244"/>
</dbReference>
<dbReference type="EMBL" id="AE017285">
    <property type="protein sequence ID" value="AAS97714.1"/>
    <property type="molecule type" value="Genomic_DNA"/>
</dbReference>
<dbReference type="PaxDb" id="882-DVU_3244"/>
<reference evidence="2 3" key="1">
    <citation type="journal article" date="2004" name="Nat. Biotechnol.">
        <title>The genome sequence of the anaerobic, sulfate-reducing bacterium Desulfovibrio vulgaris Hildenborough.</title>
        <authorList>
            <person name="Heidelberg J.F."/>
            <person name="Seshadri R."/>
            <person name="Haveman S.A."/>
            <person name="Hemme C.L."/>
            <person name="Paulsen I.T."/>
            <person name="Kolonay J.F."/>
            <person name="Eisen J.A."/>
            <person name="Ward N."/>
            <person name="Methe B."/>
            <person name="Brinkac L.M."/>
            <person name="Daugherty S.C."/>
            <person name="Deboy R.T."/>
            <person name="Dodson R.J."/>
            <person name="Durkin A.S."/>
            <person name="Madupu R."/>
            <person name="Nelson W.C."/>
            <person name="Sullivan S.A."/>
            <person name="Fouts D."/>
            <person name="Haft D.H."/>
            <person name="Selengut J."/>
            <person name="Peterson J.D."/>
            <person name="Davidsen T.M."/>
            <person name="Zafar N."/>
            <person name="Zhou L."/>
            <person name="Radune D."/>
            <person name="Dimitrov G."/>
            <person name="Hance M."/>
            <person name="Tran K."/>
            <person name="Khouri H."/>
            <person name="Gill J."/>
            <person name="Utterback T.R."/>
            <person name="Feldblyum T.V."/>
            <person name="Wall J.D."/>
            <person name="Voordouw G."/>
            <person name="Fraser C.M."/>
        </authorList>
    </citation>
    <scope>NUCLEOTIDE SEQUENCE [LARGE SCALE GENOMIC DNA]</scope>
    <source>
        <strain evidence="3">ATCC 29579 / DSM 644 / NCIMB 8303 / VKM B-1760 / Hildenborough</strain>
    </source>
</reference>
<dbReference type="AlphaFoldDB" id="Q725M5"/>
<sequence length="111" mass="11762">MMFLACNVWCHVHVKKTPRHENLMAGLGLCREGALNRVHLLGRTYFRPGQGAAPVAAAVHPAGRLLGYRHPRGCASRLPGRASPGNGLPAGGHCRVQGPGDGASRPRRAEA</sequence>
<dbReference type="HOGENOM" id="CLU_2154334_0_0_7"/>
<keyword evidence="3" id="KW-1185">Reference proteome</keyword>
<proteinExistence type="predicted"/>
<evidence type="ECO:0000313" key="3">
    <source>
        <dbReference type="Proteomes" id="UP000002194"/>
    </source>
</evidence>
<organism evidence="2 3">
    <name type="scientific">Nitratidesulfovibrio vulgaris (strain ATCC 29579 / DSM 644 / CCUG 34227 / NCIMB 8303 / VKM B-1760 / Hildenborough)</name>
    <name type="common">Desulfovibrio vulgaris</name>
    <dbReference type="NCBI Taxonomy" id="882"/>
    <lineage>
        <taxon>Bacteria</taxon>
        <taxon>Pseudomonadati</taxon>
        <taxon>Thermodesulfobacteriota</taxon>
        <taxon>Desulfovibrionia</taxon>
        <taxon>Desulfovibrionales</taxon>
        <taxon>Desulfovibrionaceae</taxon>
        <taxon>Nitratidesulfovibrio</taxon>
    </lineage>
</organism>
<dbReference type="Proteomes" id="UP000002194">
    <property type="component" value="Chromosome"/>
</dbReference>
<evidence type="ECO:0000313" key="2">
    <source>
        <dbReference type="EMBL" id="AAS97714.1"/>
    </source>
</evidence>
<name>Q725M5_NITV2</name>